<dbReference type="GO" id="GO:0009055">
    <property type="term" value="F:electron transfer activity"/>
    <property type="evidence" value="ECO:0007669"/>
    <property type="project" value="InterPro"/>
</dbReference>
<evidence type="ECO:0000256" key="5">
    <source>
        <dbReference type="ARBA" id="ARBA00022982"/>
    </source>
</evidence>
<dbReference type="OrthoDB" id="1722024at2"/>
<reference evidence="9 10" key="1">
    <citation type="submission" date="2019-11" db="EMBL/GenBank/DDBJ databases">
        <title>Genome sequence of Moorella glycerini DSM11254.</title>
        <authorList>
            <person name="Poehlein A."/>
            <person name="Boeer T."/>
            <person name="Daniel R."/>
        </authorList>
    </citation>
    <scope>NUCLEOTIDE SEQUENCE [LARGE SCALE GENOMIC DNA]</scope>
    <source>
        <strain evidence="9 10">DSM 11254</strain>
    </source>
</reference>
<dbReference type="InterPro" id="IPR050954">
    <property type="entry name" value="ET_IronSulfur_Cluster-Binding"/>
</dbReference>
<evidence type="ECO:0000256" key="3">
    <source>
        <dbReference type="ARBA" id="ARBA00022485"/>
    </source>
</evidence>
<evidence type="ECO:0000256" key="6">
    <source>
        <dbReference type="ARBA" id="ARBA00023004"/>
    </source>
</evidence>
<dbReference type="InterPro" id="IPR017900">
    <property type="entry name" value="4Fe4S_Fe_S_CS"/>
</dbReference>
<evidence type="ECO:0000256" key="1">
    <source>
        <dbReference type="ARBA" id="ARBA00001966"/>
    </source>
</evidence>
<comment type="cofactor">
    <cofactor evidence="1">
        <name>[4Fe-4S] cluster</name>
        <dbReference type="ChEBI" id="CHEBI:49883"/>
    </cofactor>
</comment>
<dbReference type="Proteomes" id="UP000425916">
    <property type="component" value="Chromosome"/>
</dbReference>
<keyword evidence="10" id="KW-1185">Reference proteome</keyword>
<keyword evidence="7" id="KW-0411">Iron-sulfur</keyword>
<evidence type="ECO:0000313" key="9">
    <source>
        <dbReference type="EMBL" id="QGP94018.1"/>
    </source>
</evidence>
<gene>
    <name evidence="9" type="primary">ttrB_2</name>
    <name evidence="9" type="ORF">MGLY_34430</name>
</gene>
<evidence type="ECO:0000313" key="10">
    <source>
        <dbReference type="Proteomes" id="UP000425916"/>
    </source>
</evidence>
<dbReference type="Gene3D" id="3.30.70.20">
    <property type="match status" value="2"/>
</dbReference>
<dbReference type="RefSeq" id="WP_156275936.1">
    <property type="nucleotide sequence ID" value="NZ_CP046244.1"/>
</dbReference>
<evidence type="ECO:0000256" key="4">
    <source>
        <dbReference type="ARBA" id="ARBA00022723"/>
    </source>
</evidence>
<dbReference type="PANTHER" id="PTHR43177">
    <property type="entry name" value="PROTEIN NRFC"/>
    <property type="match status" value="1"/>
</dbReference>
<dbReference type="AlphaFoldDB" id="A0A6I5ZWP8"/>
<name>A0A6I5ZWP8_9FIRM</name>
<dbReference type="PANTHER" id="PTHR43177:SF3">
    <property type="entry name" value="PROTEIN NRFC HOMOLOG"/>
    <property type="match status" value="1"/>
</dbReference>
<protein>
    <submittedName>
        <fullName evidence="9">Tetrathionate reductase subunit B</fullName>
    </submittedName>
</protein>
<dbReference type="EMBL" id="CP046244">
    <property type="protein sequence ID" value="QGP94018.1"/>
    <property type="molecule type" value="Genomic_DNA"/>
</dbReference>
<dbReference type="PRINTS" id="PR00354">
    <property type="entry name" value="7FE8SFRDOXIN"/>
</dbReference>
<keyword evidence="4" id="KW-0479">Metal-binding</keyword>
<sequence length="233" mass="25488">MSVKYGMVIDLRKCIGCDACMVACKMENGVVRGEWRTRVWERDYGDYPMVTKIKIPTLCNHCQAAPCQQVCPVQATYHAEGDVVLVDPDKCIGCGYCIAACPYGARFKDARTGIVDKCTYCYHRLAAGLVPVCVSTCVSHARIFGDLNDPESYINQYIREHKALQVAGTSTFYVLAEGLDRSLLPKDLEKEGLINLWKNIVHPAGKALMGAAAAAVVVGTAINAFKGGKRDEE</sequence>
<dbReference type="PROSITE" id="PS00198">
    <property type="entry name" value="4FE4S_FER_1"/>
    <property type="match status" value="1"/>
</dbReference>
<feature type="domain" description="4Fe-4S ferredoxin-type" evidence="8">
    <location>
        <begin position="5"/>
        <end position="34"/>
    </location>
</feature>
<keyword evidence="6" id="KW-0408">Iron</keyword>
<evidence type="ECO:0000256" key="2">
    <source>
        <dbReference type="ARBA" id="ARBA00022448"/>
    </source>
</evidence>
<dbReference type="InterPro" id="IPR000813">
    <property type="entry name" value="7Fe_ferredoxin"/>
</dbReference>
<keyword evidence="5" id="KW-0249">Electron transport</keyword>
<dbReference type="InterPro" id="IPR017896">
    <property type="entry name" value="4Fe4S_Fe-S-bd"/>
</dbReference>
<dbReference type="SUPFAM" id="SSF54862">
    <property type="entry name" value="4Fe-4S ferredoxins"/>
    <property type="match status" value="1"/>
</dbReference>
<dbReference type="PROSITE" id="PS51379">
    <property type="entry name" value="4FE4S_FER_2"/>
    <property type="match status" value="3"/>
</dbReference>
<feature type="domain" description="4Fe-4S ferredoxin-type" evidence="8">
    <location>
        <begin position="49"/>
        <end position="81"/>
    </location>
</feature>
<accession>A0A6I5ZWP8</accession>
<organism evidence="9 10">
    <name type="scientific">Neomoorella glycerini</name>
    <dbReference type="NCBI Taxonomy" id="55779"/>
    <lineage>
        <taxon>Bacteria</taxon>
        <taxon>Bacillati</taxon>
        <taxon>Bacillota</taxon>
        <taxon>Clostridia</taxon>
        <taxon>Neomoorellales</taxon>
        <taxon>Neomoorellaceae</taxon>
        <taxon>Neomoorella</taxon>
    </lineage>
</organism>
<keyword evidence="2" id="KW-0813">Transport</keyword>
<dbReference type="GO" id="GO:0051539">
    <property type="term" value="F:4 iron, 4 sulfur cluster binding"/>
    <property type="evidence" value="ECO:0007669"/>
    <property type="project" value="UniProtKB-KW"/>
</dbReference>
<dbReference type="GO" id="GO:0046872">
    <property type="term" value="F:metal ion binding"/>
    <property type="evidence" value="ECO:0007669"/>
    <property type="project" value="UniProtKB-KW"/>
</dbReference>
<feature type="domain" description="4Fe-4S ferredoxin-type" evidence="8">
    <location>
        <begin position="82"/>
        <end position="111"/>
    </location>
</feature>
<dbReference type="CDD" id="cd10551">
    <property type="entry name" value="PsrB"/>
    <property type="match status" value="1"/>
</dbReference>
<proteinExistence type="predicted"/>
<dbReference type="Pfam" id="PF13247">
    <property type="entry name" value="Fer4_11"/>
    <property type="match status" value="1"/>
</dbReference>
<keyword evidence="3" id="KW-0004">4Fe-4S</keyword>
<evidence type="ECO:0000259" key="8">
    <source>
        <dbReference type="PROSITE" id="PS51379"/>
    </source>
</evidence>
<evidence type="ECO:0000256" key="7">
    <source>
        <dbReference type="ARBA" id="ARBA00023014"/>
    </source>
</evidence>